<dbReference type="AlphaFoldDB" id="A0A7I7PCN2"/>
<evidence type="ECO:0000313" key="4">
    <source>
        <dbReference type="Proteomes" id="UP000466894"/>
    </source>
</evidence>
<gene>
    <name evidence="3" type="ORF">MNVI_15970</name>
</gene>
<organism evidence="3 4">
    <name type="scientific">Mycobacterium noviomagense</name>
    <dbReference type="NCBI Taxonomy" id="459858"/>
    <lineage>
        <taxon>Bacteria</taxon>
        <taxon>Bacillati</taxon>
        <taxon>Actinomycetota</taxon>
        <taxon>Actinomycetes</taxon>
        <taxon>Mycobacteriales</taxon>
        <taxon>Mycobacteriaceae</taxon>
        <taxon>Mycobacterium</taxon>
    </lineage>
</organism>
<dbReference type="InterPro" id="IPR010610">
    <property type="entry name" value="EryCIII-like_C"/>
</dbReference>
<dbReference type="PANTHER" id="PTHR48050:SF13">
    <property type="entry name" value="STEROL 3-BETA-GLUCOSYLTRANSFERASE UGT80A2"/>
    <property type="match status" value="1"/>
</dbReference>
<dbReference type="Gene3D" id="3.40.50.2000">
    <property type="entry name" value="Glycogen Phosphorylase B"/>
    <property type="match status" value="2"/>
</dbReference>
<feature type="domain" description="Glycosyltransferase family 28 N-terminal" evidence="1">
    <location>
        <begin position="23"/>
        <end position="108"/>
    </location>
</feature>
<dbReference type="Proteomes" id="UP000466894">
    <property type="component" value="Chromosome"/>
</dbReference>
<dbReference type="GO" id="GO:0008194">
    <property type="term" value="F:UDP-glycosyltransferase activity"/>
    <property type="evidence" value="ECO:0007669"/>
    <property type="project" value="InterPro"/>
</dbReference>
<dbReference type="GO" id="GO:0016758">
    <property type="term" value="F:hexosyltransferase activity"/>
    <property type="evidence" value="ECO:0007669"/>
    <property type="project" value="InterPro"/>
</dbReference>
<dbReference type="KEGG" id="mnv:MNVI_15970"/>
<dbReference type="Pfam" id="PF06722">
    <property type="entry name" value="EryCIII-like_C"/>
    <property type="match status" value="1"/>
</dbReference>
<proteinExistence type="predicted"/>
<sequence>MTDAADVAYTHETPERLESAMKFVLASYGMRGDVEPSVAVGRELLRRGHDVRMAVSPNLVGFAESVGLSAVAYGLDTQAIVEAQRSFWTRFFRSPWQTRDLIRLSRETRELATQCWADMTKTLISLADGADLLSTGLIYELPAVNVAEYYDIPLAALHFFPVRANGQLLPFLPSPLTRSVMTTNDWVQWRVAKKLEDTQRRELGLPKATGPSSQRFTERGWLEIQAYDEVCFPGLAAEWAKWDGRRPFVGALTMDLPTDADEEVASWIAAGTPPICFGFGSMPVQSPTDMLAMISDACAQLGHRALVCAGGTDFSRVPLPEHVKVVGVVNYAATFPGCRAVVHHGGAGTTAAALRAGVPQLILSTLPDQPLWAAQIKRLKVGSGRRFSTTTEKSLVADLRAILAPQYVTRAREIATRMTKPAESVAAAADLVENFARVRTFR</sequence>
<evidence type="ECO:0000313" key="3">
    <source>
        <dbReference type="EMBL" id="BBY06279.1"/>
    </source>
</evidence>
<keyword evidence="3" id="KW-0808">Transferase</keyword>
<dbReference type="EMBL" id="AP022583">
    <property type="protein sequence ID" value="BBY06279.1"/>
    <property type="molecule type" value="Genomic_DNA"/>
</dbReference>
<dbReference type="SUPFAM" id="SSF53756">
    <property type="entry name" value="UDP-Glycosyltransferase/glycogen phosphorylase"/>
    <property type="match status" value="1"/>
</dbReference>
<dbReference type="InterPro" id="IPR004276">
    <property type="entry name" value="GlycoTrans_28_N"/>
</dbReference>
<dbReference type="GO" id="GO:0033072">
    <property type="term" value="P:vancomycin biosynthetic process"/>
    <property type="evidence" value="ECO:0007669"/>
    <property type="project" value="UniProtKB-ARBA"/>
</dbReference>
<evidence type="ECO:0000259" key="2">
    <source>
        <dbReference type="Pfam" id="PF06722"/>
    </source>
</evidence>
<feature type="domain" description="Erythromycin biosynthesis protein CIII-like C-terminal" evidence="2">
    <location>
        <begin position="318"/>
        <end position="419"/>
    </location>
</feature>
<dbReference type="CDD" id="cd03784">
    <property type="entry name" value="GT1_Gtf-like"/>
    <property type="match status" value="1"/>
</dbReference>
<dbReference type="InterPro" id="IPR050426">
    <property type="entry name" value="Glycosyltransferase_28"/>
</dbReference>
<protein>
    <submittedName>
        <fullName evidence="3">Glycosyltransferase GtfA</fullName>
    </submittedName>
</protein>
<dbReference type="FunFam" id="3.40.50.2000:FF:000009">
    <property type="entry name" value="Sterol 3-beta-glucosyltransferase UGT80A2"/>
    <property type="match status" value="1"/>
</dbReference>
<name>A0A7I7PCN2_9MYCO</name>
<reference evidence="3 4" key="1">
    <citation type="journal article" date="2019" name="Emerg. Microbes Infect.">
        <title>Comprehensive subspecies identification of 175 nontuberculous mycobacteria species based on 7547 genomic profiles.</title>
        <authorList>
            <person name="Matsumoto Y."/>
            <person name="Kinjo T."/>
            <person name="Motooka D."/>
            <person name="Nabeya D."/>
            <person name="Jung N."/>
            <person name="Uechi K."/>
            <person name="Horii T."/>
            <person name="Iida T."/>
            <person name="Fujita J."/>
            <person name="Nakamura S."/>
        </authorList>
    </citation>
    <scope>NUCLEOTIDE SEQUENCE [LARGE SCALE GENOMIC DNA]</scope>
    <source>
        <strain evidence="3 4">JCM 16367</strain>
    </source>
</reference>
<dbReference type="InterPro" id="IPR002213">
    <property type="entry name" value="UDP_glucos_trans"/>
</dbReference>
<dbReference type="GO" id="GO:0005975">
    <property type="term" value="P:carbohydrate metabolic process"/>
    <property type="evidence" value="ECO:0007669"/>
    <property type="project" value="InterPro"/>
</dbReference>
<accession>A0A7I7PCN2</accession>
<dbReference type="Pfam" id="PF03033">
    <property type="entry name" value="Glyco_transf_28"/>
    <property type="match status" value="1"/>
</dbReference>
<evidence type="ECO:0000259" key="1">
    <source>
        <dbReference type="Pfam" id="PF03033"/>
    </source>
</evidence>
<dbReference type="PANTHER" id="PTHR48050">
    <property type="entry name" value="STEROL 3-BETA-GLUCOSYLTRANSFERASE"/>
    <property type="match status" value="1"/>
</dbReference>